<accession>A0A8R7PG27</accession>
<dbReference type="Gramene" id="TuG1812G0200003504.01.T01">
    <property type="protein sequence ID" value="TuG1812G0200003504.01.T01"/>
    <property type="gene ID" value="TuG1812G0200003504.01"/>
</dbReference>
<proteinExistence type="predicted"/>
<keyword evidence="2" id="KW-1185">Reference proteome</keyword>
<reference evidence="2" key="1">
    <citation type="journal article" date="2013" name="Nature">
        <title>Draft genome of the wheat A-genome progenitor Triticum urartu.</title>
        <authorList>
            <person name="Ling H.Q."/>
            <person name="Zhao S."/>
            <person name="Liu D."/>
            <person name="Wang J."/>
            <person name="Sun H."/>
            <person name="Zhang C."/>
            <person name="Fan H."/>
            <person name="Li D."/>
            <person name="Dong L."/>
            <person name="Tao Y."/>
            <person name="Gao C."/>
            <person name="Wu H."/>
            <person name="Li Y."/>
            <person name="Cui Y."/>
            <person name="Guo X."/>
            <person name="Zheng S."/>
            <person name="Wang B."/>
            <person name="Yu K."/>
            <person name="Liang Q."/>
            <person name="Yang W."/>
            <person name="Lou X."/>
            <person name="Chen J."/>
            <person name="Feng M."/>
            <person name="Jian J."/>
            <person name="Zhang X."/>
            <person name="Luo G."/>
            <person name="Jiang Y."/>
            <person name="Liu J."/>
            <person name="Wang Z."/>
            <person name="Sha Y."/>
            <person name="Zhang B."/>
            <person name="Wu H."/>
            <person name="Tang D."/>
            <person name="Shen Q."/>
            <person name="Xue P."/>
            <person name="Zou S."/>
            <person name="Wang X."/>
            <person name="Liu X."/>
            <person name="Wang F."/>
            <person name="Yang Y."/>
            <person name="An X."/>
            <person name="Dong Z."/>
            <person name="Zhang K."/>
            <person name="Zhang X."/>
            <person name="Luo M.C."/>
            <person name="Dvorak J."/>
            <person name="Tong Y."/>
            <person name="Wang J."/>
            <person name="Yang H."/>
            <person name="Li Z."/>
            <person name="Wang D."/>
            <person name="Zhang A."/>
            <person name="Wang J."/>
        </authorList>
    </citation>
    <scope>NUCLEOTIDE SEQUENCE</scope>
    <source>
        <strain evidence="2">cv. G1812</strain>
    </source>
</reference>
<sequence length="125" mass="14719">MDLETSRLQNVNMPAYYHSSAFHEVRATTDPLYKWLFIICLLHASVRLTRLHLRMQLLFKLHSSGYLTYWILPSWMAQDIRGRASWLLPGNIPGNMTRSLFLTPLERFPRSQHHQLQGTGKRELQ</sequence>
<dbReference type="EnsemblPlants" id="TuG1812G0200003504.01.T01">
    <property type="protein sequence ID" value="TuG1812G0200003504.01.T01"/>
    <property type="gene ID" value="TuG1812G0200003504.01"/>
</dbReference>
<reference evidence="1" key="3">
    <citation type="submission" date="2022-06" db="UniProtKB">
        <authorList>
            <consortium name="EnsemblPlants"/>
        </authorList>
    </citation>
    <scope>IDENTIFICATION</scope>
</reference>
<evidence type="ECO:0000313" key="2">
    <source>
        <dbReference type="Proteomes" id="UP000015106"/>
    </source>
</evidence>
<evidence type="ECO:0000313" key="1">
    <source>
        <dbReference type="EnsemblPlants" id="TuG1812G0200003504.01.T01"/>
    </source>
</evidence>
<dbReference type="AlphaFoldDB" id="A0A8R7PG27"/>
<organism evidence="1 2">
    <name type="scientific">Triticum urartu</name>
    <name type="common">Red wild einkorn</name>
    <name type="synonym">Crithodium urartu</name>
    <dbReference type="NCBI Taxonomy" id="4572"/>
    <lineage>
        <taxon>Eukaryota</taxon>
        <taxon>Viridiplantae</taxon>
        <taxon>Streptophyta</taxon>
        <taxon>Embryophyta</taxon>
        <taxon>Tracheophyta</taxon>
        <taxon>Spermatophyta</taxon>
        <taxon>Magnoliopsida</taxon>
        <taxon>Liliopsida</taxon>
        <taxon>Poales</taxon>
        <taxon>Poaceae</taxon>
        <taxon>BOP clade</taxon>
        <taxon>Pooideae</taxon>
        <taxon>Triticodae</taxon>
        <taxon>Triticeae</taxon>
        <taxon>Triticinae</taxon>
        <taxon>Triticum</taxon>
    </lineage>
</organism>
<reference evidence="1" key="2">
    <citation type="submission" date="2018-03" db="EMBL/GenBank/DDBJ databases">
        <title>The Triticum urartu genome reveals the dynamic nature of wheat genome evolution.</title>
        <authorList>
            <person name="Ling H."/>
            <person name="Ma B."/>
            <person name="Shi X."/>
            <person name="Liu H."/>
            <person name="Dong L."/>
            <person name="Sun H."/>
            <person name="Cao Y."/>
            <person name="Gao Q."/>
            <person name="Zheng S."/>
            <person name="Li Y."/>
            <person name="Yu Y."/>
            <person name="Du H."/>
            <person name="Qi M."/>
            <person name="Li Y."/>
            <person name="Yu H."/>
            <person name="Cui Y."/>
            <person name="Wang N."/>
            <person name="Chen C."/>
            <person name="Wu H."/>
            <person name="Zhao Y."/>
            <person name="Zhang J."/>
            <person name="Li Y."/>
            <person name="Zhou W."/>
            <person name="Zhang B."/>
            <person name="Hu W."/>
            <person name="Eijk M."/>
            <person name="Tang J."/>
            <person name="Witsenboer H."/>
            <person name="Zhao S."/>
            <person name="Li Z."/>
            <person name="Zhang A."/>
            <person name="Wang D."/>
            <person name="Liang C."/>
        </authorList>
    </citation>
    <scope>NUCLEOTIDE SEQUENCE [LARGE SCALE GENOMIC DNA]</scope>
    <source>
        <strain evidence="1">cv. G1812</strain>
    </source>
</reference>
<dbReference type="Proteomes" id="UP000015106">
    <property type="component" value="Chromosome 2"/>
</dbReference>
<protein>
    <submittedName>
        <fullName evidence="1">Uncharacterized protein</fullName>
    </submittedName>
</protein>
<name>A0A8R7PG27_TRIUA</name>